<sequence length="27" mass="3095">MRGALTNAREDLNRVHTGMERVPDNLK</sequence>
<evidence type="ECO:0000256" key="1">
    <source>
        <dbReference type="SAM" id="MobiDB-lite"/>
    </source>
</evidence>
<feature type="compositionally biased region" description="Basic and acidic residues" evidence="1">
    <location>
        <begin position="8"/>
        <end position="27"/>
    </location>
</feature>
<organism evidence="2 3">
    <name type="scientific">Rotaria magnacalcarata</name>
    <dbReference type="NCBI Taxonomy" id="392030"/>
    <lineage>
        <taxon>Eukaryota</taxon>
        <taxon>Metazoa</taxon>
        <taxon>Spiralia</taxon>
        <taxon>Gnathifera</taxon>
        <taxon>Rotifera</taxon>
        <taxon>Eurotatoria</taxon>
        <taxon>Bdelloidea</taxon>
        <taxon>Philodinida</taxon>
        <taxon>Philodinidae</taxon>
        <taxon>Rotaria</taxon>
    </lineage>
</organism>
<gene>
    <name evidence="2" type="ORF">SMN809_LOCUS33306</name>
</gene>
<accession>A0A8S2WWA6</accession>
<evidence type="ECO:0000313" key="3">
    <source>
        <dbReference type="Proteomes" id="UP000676336"/>
    </source>
</evidence>
<dbReference type="AlphaFoldDB" id="A0A8S2WWA6"/>
<proteinExistence type="predicted"/>
<evidence type="ECO:0000313" key="2">
    <source>
        <dbReference type="EMBL" id="CAF4464761.1"/>
    </source>
</evidence>
<dbReference type="Proteomes" id="UP000676336">
    <property type="component" value="Unassembled WGS sequence"/>
</dbReference>
<feature type="non-terminal residue" evidence="2">
    <location>
        <position position="27"/>
    </location>
</feature>
<name>A0A8S2WWA6_9BILA</name>
<comment type="caution">
    <text evidence="2">The sequence shown here is derived from an EMBL/GenBank/DDBJ whole genome shotgun (WGS) entry which is preliminary data.</text>
</comment>
<dbReference type="EMBL" id="CAJOBI010072595">
    <property type="protein sequence ID" value="CAF4464761.1"/>
    <property type="molecule type" value="Genomic_DNA"/>
</dbReference>
<feature type="region of interest" description="Disordered" evidence="1">
    <location>
        <begin position="1"/>
        <end position="27"/>
    </location>
</feature>
<protein>
    <submittedName>
        <fullName evidence="2">Uncharacterized protein</fullName>
    </submittedName>
</protein>
<reference evidence="2" key="1">
    <citation type="submission" date="2021-02" db="EMBL/GenBank/DDBJ databases">
        <authorList>
            <person name="Nowell W R."/>
        </authorList>
    </citation>
    <scope>NUCLEOTIDE SEQUENCE</scope>
</reference>